<proteinExistence type="predicted"/>
<gene>
    <name evidence="1" type="ORF">PHAMO_330007</name>
</gene>
<keyword evidence="2" id="KW-1185">Reference proteome</keyword>
<dbReference type="EMBL" id="CAHP01000027">
    <property type="protein sequence ID" value="CCG42118.1"/>
    <property type="molecule type" value="Genomic_DNA"/>
</dbReference>
<evidence type="ECO:0000313" key="1">
    <source>
        <dbReference type="EMBL" id="CCG42118.1"/>
    </source>
</evidence>
<reference evidence="1 2" key="1">
    <citation type="journal article" date="2012" name="J. Bacteriol.">
        <title>Draft Genome Sequence of the Purple Photosynthetic Bacterium Phaeospirillum molischianum DSM120, a Particularly Versatile Bacterium.</title>
        <authorList>
            <person name="Duquesne K."/>
            <person name="Prima V."/>
            <person name="Ji B."/>
            <person name="Rouy Z."/>
            <person name="Medigue C."/>
            <person name="Talla E."/>
            <person name="Sturgis J.N."/>
        </authorList>
    </citation>
    <scope>NUCLEOTIDE SEQUENCE [LARGE SCALE GENOMIC DNA]</scope>
    <source>
        <strain evidence="2">DSM120</strain>
    </source>
</reference>
<accession>H8FUT0</accession>
<sequence length="55" mass="6369">MRVSHYVESSEIHTHKSYLGEDNIHAFYFNDLDSNLPPALRNIPKISVSWNLAKL</sequence>
<comment type="caution">
    <text evidence="1">The sequence shown here is derived from an EMBL/GenBank/DDBJ whole genome shotgun (WGS) entry which is preliminary data.</text>
</comment>
<evidence type="ECO:0000313" key="2">
    <source>
        <dbReference type="Proteomes" id="UP000004169"/>
    </source>
</evidence>
<organism evidence="1 2">
    <name type="scientific">Magnetospirillum molischianum DSM 120</name>
    <dbReference type="NCBI Taxonomy" id="1150626"/>
    <lineage>
        <taxon>Bacteria</taxon>
        <taxon>Pseudomonadati</taxon>
        <taxon>Pseudomonadota</taxon>
        <taxon>Alphaproteobacteria</taxon>
        <taxon>Rhodospirillales</taxon>
        <taxon>Rhodospirillaceae</taxon>
        <taxon>Magnetospirillum</taxon>
    </lineage>
</organism>
<protein>
    <submittedName>
        <fullName evidence="1">Uncharacterized protein</fullName>
    </submittedName>
</protein>
<dbReference type="STRING" id="1150626.PHAMO_330007"/>
<name>H8FUT0_MAGML</name>
<dbReference type="AlphaFoldDB" id="H8FUT0"/>
<dbReference type="Proteomes" id="UP000004169">
    <property type="component" value="Unassembled WGS sequence"/>
</dbReference>